<dbReference type="PANTHER" id="PTHR11615">
    <property type="entry name" value="NITRATE, FORMATE, IRON DEHYDROGENASE"/>
    <property type="match status" value="1"/>
</dbReference>
<dbReference type="SUPFAM" id="SSF54862">
    <property type="entry name" value="4Fe-4S ferredoxins"/>
    <property type="match status" value="1"/>
</dbReference>
<keyword evidence="7" id="KW-0677">Repeat</keyword>
<evidence type="ECO:0000256" key="11">
    <source>
        <dbReference type="ARBA" id="ARBA00023027"/>
    </source>
</evidence>
<keyword evidence="8" id="KW-1278">Translocase</keyword>
<dbReference type="InterPro" id="IPR036010">
    <property type="entry name" value="2Fe-2S_ferredoxin-like_sf"/>
</dbReference>
<dbReference type="GO" id="GO:0005506">
    <property type="term" value="F:iron ion binding"/>
    <property type="evidence" value="ECO:0007669"/>
    <property type="project" value="InterPro"/>
</dbReference>
<dbReference type="SUPFAM" id="SSF54292">
    <property type="entry name" value="2Fe-2S ferredoxin-like"/>
    <property type="match status" value="1"/>
</dbReference>
<dbReference type="InterPro" id="IPR009016">
    <property type="entry name" value="Fe_hydrogenase"/>
</dbReference>
<keyword evidence="9" id="KW-0408">Iron</keyword>
<dbReference type="PROSITE" id="PS51379">
    <property type="entry name" value="4FE4S_FER_2"/>
    <property type="match status" value="2"/>
</dbReference>
<evidence type="ECO:0000259" key="16">
    <source>
        <dbReference type="PROSITE" id="PS51839"/>
    </source>
</evidence>
<dbReference type="GO" id="GO:0016020">
    <property type="term" value="C:membrane"/>
    <property type="evidence" value="ECO:0007669"/>
    <property type="project" value="UniProtKB-SubCell"/>
</dbReference>
<dbReference type="Pfam" id="PF13510">
    <property type="entry name" value="Fer2_4"/>
    <property type="match status" value="1"/>
</dbReference>
<dbReference type="Pfam" id="PF02906">
    <property type="entry name" value="Fe_hyd_lg_C"/>
    <property type="match status" value="1"/>
</dbReference>
<dbReference type="CDD" id="cd00207">
    <property type="entry name" value="fer2"/>
    <property type="match status" value="1"/>
</dbReference>
<dbReference type="Gene3D" id="3.30.70.20">
    <property type="match status" value="1"/>
</dbReference>
<comment type="cofactor">
    <cofactor evidence="13">
        <name>[2Fe-2S] cluster</name>
        <dbReference type="ChEBI" id="CHEBI:190135"/>
    </cofactor>
</comment>
<dbReference type="GO" id="GO:0008901">
    <property type="term" value="F:ferredoxin hydrogenase activity"/>
    <property type="evidence" value="ECO:0007669"/>
    <property type="project" value="InterPro"/>
</dbReference>
<feature type="domain" description="4Fe-4S His(Cys)3-ligated-type" evidence="16">
    <location>
        <begin position="78"/>
        <end position="117"/>
    </location>
</feature>
<evidence type="ECO:0000256" key="3">
    <source>
        <dbReference type="ARBA" id="ARBA00005404"/>
    </source>
</evidence>
<proteinExistence type="inferred from homology"/>
<comment type="cofactor">
    <cofactor evidence="1">
        <name>[4Fe-4S] cluster</name>
        <dbReference type="ChEBI" id="CHEBI:49883"/>
    </cofactor>
</comment>
<name>A0A7V5LJ52_CALAY</name>
<feature type="domain" description="2Fe-2S ferredoxin-type" evidence="14">
    <location>
        <begin position="1"/>
        <end position="78"/>
    </location>
</feature>
<evidence type="ECO:0000256" key="12">
    <source>
        <dbReference type="ARBA" id="ARBA00023136"/>
    </source>
</evidence>
<dbReference type="GO" id="GO:0051537">
    <property type="term" value="F:2 iron, 2 sulfur cluster binding"/>
    <property type="evidence" value="ECO:0007669"/>
    <property type="project" value="UniProtKB-KW"/>
</dbReference>
<dbReference type="InterPro" id="IPR049830">
    <property type="entry name" value="HndD"/>
</dbReference>
<evidence type="ECO:0000256" key="8">
    <source>
        <dbReference type="ARBA" id="ARBA00022967"/>
    </source>
</evidence>
<dbReference type="EMBL" id="DRTD01000073">
    <property type="protein sequence ID" value="HHE54328.1"/>
    <property type="molecule type" value="Genomic_DNA"/>
</dbReference>
<evidence type="ECO:0000259" key="15">
    <source>
        <dbReference type="PROSITE" id="PS51379"/>
    </source>
</evidence>
<dbReference type="Gene3D" id="3.10.20.740">
    <property type="match status" value="1"/>
</dbReference>
<dbReference type="GO" id="GO:0051539">
    <property type="term" value="F:4 iron, 4 sulfur cluster binding"/>
    <property type="evidence" value="ECO:0007669"/>
    <property type="project" value="UniProtKB-KW"/>
</dbReference>
<dbReference type="InterPro" id="IPR017900">
    <property type="entry name" value="4Fe4S_Fe_S_CS"/>
</dbReference>
<dbReference type="InterPro" id="IPR050340">
    <property type="entry name" value="Cytosolic_Fe-S_CAF"/>
</dbReference>
<dbReference type="PROSITE" id="PS51839">
    <property type="entry name" value="4FE4S_HC3"/>
    <property type="match status" value="1"/>
</dbReference>
<evidence type="ECO:0000256" key="13">
    <source>
        <dbReference type="ARBA" id="ARBA00034078"/>
    </source>
</evidence>
<dbReference type="SMART" id="SM00929">
    <property type="entry name" value="NADH-G_4Fe-4S_3"/>
    <property type="match status" value="1"/>
</dbReference>
<evidence type="ECO:0000256" key="6">
    <source>
        <dbReference type="ARBA" id="ARBA00022723"/>
    </source>
</evidence>
<evidence type="ECO:0000256" key="2">
    <source>
        <dbReference type="ARBA" id="ARBA00004370"/>
    </source>
</evidence>
<evidence type="ECO:0000259" key="14">
    <source>
        <dbReference type="PROSITE" id="PS51085"/>
    </source>
</evidence>
<evidence type="ECO:0000256" key="10">
    <source>
        <dbReference type="ARBA" id="ARBA00023014"/>
    </source>
</evidence>
<dbReference type="InterPro" id="IPR017896">
    <property type="entry name" value="4Fe4S_Fe-S-bd"/>
</dbReference>
<dbReference type="AlphaFoldDB" id="A0A7V5LJ52"/>
<sequence>MFTLEVNGRKIEARNGETILDVLNRAGVKVPTLCHMKELFPSGACRVCSVEVEGFNTLIPSCAYPAQEGMVIKTNSPRVIKARKTIIELLLANHVQDCLYCVRNGDCELQELAAVYGVRERRFPAEPEKRPIDVSSPSIIRDQNKCILCGKCVRTCEEIMGVSAIDFVHRGSKTIIAPAFEAKLNVSSCINCGQCVLVCPTGALRERSYLKEVTDALQNPNKFVVVQHAPAVSVTISEEFGLKPGKDVDRLLVNALRRLGFDRVFDTAFSADLTIMEEASELVERLQNGGQIPMMTSCSPGWIKYVEQFYPEFIPNISTCKSPQQMLGAVIKNIFAKEQGIAPENIFSVAIMPCTAKKFEAERPEFSANGYADIDAVLTTRELARLIRMYGIEFDSLEPQEPDSPFGTRTTAGKLFGGTGGVMEAALRTAYYMITGEEPQDLVFEEVRGLKGVREAKVKIGDLELGVAVANGIKNAKALLEQIKAGRNDLHFIEVMTCPGGCIGGGGQPFNTDQNRVRARLQALYQ</sequence>
<dbReference type="FunFam" id="3.10.20.740:FF:000004">
    <property type="entry name" value="NADH-quinone oxidoreductase"/>
    <property type="match status" value="1"/>
</dbReference>
<comment type="subcellular location">
    <subcellularLocation>
        <location evidence="2">Membrane</location>
    </subcellularLocation>
</comment>
<organism evidence="17">
    <name type="scientific">Caldithrix abyssi</name>
    <dbReference type="NCBI Taxonomy" id="187145"/>
    <lineage>
        <taxon>Bacteria</taxon>
        <taxon>Pseudomonadati</taxon>
        <taxon>Calditrichota</taxon>
        <taxon>Calditrichia</taxon>
        <taxon>Calditrichales</taxon>
        <taxon>Calditrichaceae</taxon>
        <taxon>Caldithrix</taxon>
    </lineage>
</organism>
<keyword evidence="6" id="KW-0479">Metal-binding</keyword>
<dbReference type="SUPFAM" id="SSF53920">
    <property type="entry name" value="Fe-only hydrogenase"/>
    <property type="match status" value="1"/>
</dbReference>
<evidence type="ECO:0000256" key="9">
    <source>
        <dbReference type="ARBA" id="ARBA00023004"/>
    </source>
</evidence>
<dbReference type="Pfam" id="PF12838">
    <property type="entry name" value="Fer4_7"/>
    <property type="match status" value="1"/>
</dbReference>
<dbReference type="Gene3D" id="3.40.950.10">
    <property type="entry name" value="Fe-only Hydrogenase (Larger Subunit), Chain L, domain 3"/>
    <property type="match status" value="1"/>
</dbReference>
<keyword evidence="5" id="KW-0001">2Fe-2S</keyword>
<dbReference type="NCBIfam" id="NF040763">
    <property type="entry name" value="FeFe_hydrog_A6"/>
    <property type="match status" value="1"/>
</dbReference>
<keyword evidence="4" id="KW-0004">4Fe-4S</keyword>
<dbReference type="InterPro" id="IPR004108">
    <property type="entry name" value="Fe_hydrogenase_lsu_C"/>
</dbReference>
<dbReference type="InterPro" id="IPR001041">
    <property type="entry name" value="2Fe-2S_ferredoxin-type"/>
</dbReference>
<feature type="non-terminal residue" evidence="17">
    <location>
        <position position="526"/>
    </location>
</feature>
<dbReference type="Proteomes" id="UP000886111">
    <property type="component" value="Unassembled WGS sequence"/>
</dbReference>
<evidence type="ECO:0000256" key="7">
    <source>
        <dbReference type="ARBA" id="ARBA00022737"/>
    </source>
</evidence>
<gene>
    <name evidence="17" type="ORF">ENL21_01000</name>
</gene>
<dbReference type="NCBIfam" id="TIGR02512">
    <property type="entry name" value="FeFe_hydrog_A"/>
    <property type="match status" value="1"/>
</dbReference>
<keyword evidence="11" id="KW-0520">NAD</keyword>
<accession>A0A7V5LJ52</accession>
<comment type="caution">
    <text evidence="17">The sequence shown here is derived from an EMBL/GenBank/DDBJ whole genome shotgun (WGS) entry which is preliminary data.</text>
</comment>
<dbReference type="Gene3D" id="3.40.50.1780">
    <property type="match status" value="1"/>
</dbReference>
<evidence type="ECO:0000256" key="4">
    <source>
        <dbReference type="ARBA" id="ARBA00022485"/>
    </source>
</evidence>
<reference evidence="17" key="1">
    <citation type="journal article" date="2020" name="mSystems">
        <title>Genome- and Community-Level Interaction Insights into Carbon Utilization and Element Cycling Functions of Hydrothermarchaeota in Hydrothermal Sediment.</title>
        <authorList>
            <person name="Zhou Z."/>
            <person name="Liu Y."/>
            <person name="Xu W."/>
            <person name="Pan J."/>
            <person name="Luo Z.H."/>
            <person name="Li M."/>
        </authorList>
    </citation>
    <scope>NUCLEOTIDE SEQUENCE [LARGE SCALE GENOMIC DNA]</scope>
    <source>
        <strain evidence="17">HyVt-76</strain>
    </source>
</reference>
<keyword evidence="10" id="KW-0411">Iron-sulfur</keyword>
<evidence type="ECO:0000256" key="5">
    <source>
        <dbReference type="ARBA" id="ARBA00022714"/>
    </source>
</evidence>
<dbReference type="InterPro" id="IPR013352">
    <property type="entry name" value="Fe_hydrogenase_subset"/>
</dbReference>
<dbReference type="Pfam" id="PF10588">
    <property type="entry name" value="NADH-G_4Fe-4S_3"/>
    <property type="match status" value="1"/>
</dbReference>
<evidence type="ECO:0000256" key="1">
    <source>
        <dbReference type="ARBA" id="ARBA00001966"/>
    </source>
</evidence>
<keyword evidence="12" id="KW-0472">Membrane</keyword>
<dbReference type="PROSITE" id="PS00198">
    <property type="entry name" value="4FE4S_FER_1"/>
    <property type="match status" value="1"/>
</dbReference>
<dbReference type="FunFam" id="3.30.70.20:FF:000035">
    <property type="entry name" value="Iron hydrogenase 1"/>
    <property type="match status" value="1"/>
</dbReference>
<feature type="domain" description="4Fe-4S ferredoxin-type" evidence="15">
    <location>
        <begin position="180"/>
        <end position="209"/>
    </location>
</feature>
<dbReference type="InterPro" id="IPR019574">
    <property type="entry name" value="NADH_UbQ_OxRdtase_Gsu_4Fe4S-bd"/>
</dbReference>
<dbReference type="PROSITE" id="PS51085">
    <property type="entry name" value="2FE2S_FER_2"/>
    <property type="match status" value="1"/>
</dbReference>
<protein>
    <submittedName>
        <fullName evidence="17">4Fe-4S dicluster domain-containing protein</fullName>
    </submittedName>
</protein>
<feature type="domain" description="4Fe-4S ferredoxin-type" evidence="15">
    <location>
        <begin position="137"/>
        <end position="167"/>
    </location>
</feature>
<comment type="similarity">
    <text evidence="3">Belongs to the complex I 75 kDa subunit family.</text>
</comment>
<evidence type="ECO:0000313" key="17">
    <source>
        <dbReference type="EMBL" id="HHE54328.1"/>
    </source>
</evidence>